<accession>A0ABQ9ECL8</accession>
<dbReference type="InterPro" id="IPR028598">
    <property type="entry name" value="BOP1/Erb1"/>
</dbReference>
<reference evidence="2 3" key="1">
    <citation type="submission" date="2022-12" db="EMBL/GenBank/DDBJ databases">
        <title>Chromosome-level genome of Tegillarca granosa.</title>
        <authorList>
            <person name="Kim J."/>
        </authorList>
    </citation>
    <scope>NUCLEOTIDE SEQUENCE [LARGE SCALE GENOMIC DNA]</scope>
    <source>
        <strain evidence="2">Teg-2019</strain>
        <tissue evidence="2">Adductor muscle</tissue>
    </source>
</reference>
<dbReference type="InterPro" id="IPR015943">
    <property type="entry name" value="WD40/YVTN_repeat-like_dom_sf"/>
</dbReference>
<dbReference type="EMBL" id="JARBDR010000917">
    <property type="protein sequence ID" value="KAJ8303052.1"/>
    <property type="molecule type" value="Genomic_DNA"/>
</dbReference>
<proteinExistence type="predicted"/>
<dbReference type="Gene3D" id="2.130.10.10">
    <property type="entry name" value="YVTN repeat-like/Quinoprotein amine dehydrogenase"/>
    <property type="match status" value="1"/>
</dbReference>
<feature type="chain" id="PRO_5046694585" evidence="1">
    <location>
        <begin position="26"/>
        <end position="135"/>
    </location>
</feature>
<evidence type="ECO:0000256" key="1">
    <source>
        <dbReference type="SAM" id="SignalP"/>
    </source>
</evidence>
<protein>
    <submittedName>
        <fullName evidence="2">Uncharacterized protein</fullName>
    </submittedName>
</protein>
<dbReference type="PANTHER" id="PTHR17605">
    <property type="entry name" value="RIBOSOME BIOGENESIS PROTEIN BOP1 BLOCK OF PROLIFERATION 1 PROTEIN"/>
    <property type="match status" value="1"/>
</dbReference>
<keyword evidence="1" id="KW-0732">Signal</keyword>
<gene>
    <name evidence="2" type="ORF">KUTeg_019448</name>
</gene>
<feature type="signal peptide" evidence="1">
    <location>
        <begin position="1"/>
        <end position="25"/>
    </location>
</feature>
<evidence type="ECO:0000313" key="2">
    <source>
        <dbReference type="EMBL" id="KAJ8303052.1"/>
    </source>
</evidence>
<keyword evidence="3" id="KW-1185">Reference proteome</keyword>
<sequence>MCFPGILTHPLILFLLLCKDQSVILINPGLVDKVIVSNTDNMLRSFEKTEESTSGKKVPVEWLRYDGKEYDEGFRLKLSHSKMVSQVTWHGKGDYFASVMPKGESMANPFSKSKGLVQCVLFHPVRPFLFVAVNA</sequence>
<dbReference type="PANTHER" id="PTHR17605:SF0">
    <property type="entry name" value="RIBOSOME BIOGENESIS PROTEIN BOP1"/>
    <property type="match status" value="1"/>
</dbReference>
<evidence type="ECO:0000313" key="3">
    <source>
        <dbReference type="Proteomes" id="UP001217089"/>
    </source>
</evidence>
<name>A0ABQ9ECL8_TEGGR</name>
<comment type="caution">
    <text evidence="2">The sequence shown here is derived from an EMBL/GenBank/DDBJ whole genome shotgun (WGS) entry which is preliminary data.</text>
</comment>
<dbReference type="Proteomes" id="UP001217089">
    <property type="component" value="Unassembled WGS sequence"/>
</dbReference>
<organism evidence="2 3">
    <name type="scientific">Tegillarca granosa</name>
    <name type="common">Malaysian cockle</name>
    <name type="synonym">Anadara granosa</name>
    <dbReference type="NCBI Taxonomy" id="220873"/>
    <lineage>
        <taxon>Eukaryota</taxon>
        <taxon>Metazoa</taxon>
        <taxon>Spiralia</taxon>
        <taxon>Lophotrochozoa</taxon>
        <taxon>Mollusca</taxon>
        <taxon>Bivalvia</taxon>
        <taxon>Autobranchia</taxon>
        <taxon>Pteriomorphia</taxon>
        <taxon>Arcoida</taxon>
        <taxon>Arcoidea</taxon>
        <taxon>Arcidae</taxon>
        <taxon>Tegillarca</taxon>
    </lineage>
</organism>